<dbReference type="EC" id="5.4.99.25" evidence="5"/>
<organism evidence="7 8">
    <name type="scientific">Helicobacter winghamensis</name>
    <dbReference type="NCBI Taxonomy" id="157268"/>
    <lineage>
        <taxon>Bacteria</taxon>
        <taxon>Pseudomonadati</taxon>
        <taxon>Campylobacterota</taxon>
        <taxon>Epsilonproteobacteria</taxon>
        <taxon>Campylobacterales</taxon>
        <taxon>Helicobacteraceae</taxon>
        <taxon>Helicobacter</taxon>
    </lineage>
</organism>
<evidence type="ECO:0000259" key="6">
    <source>
        <dbReference type="Pfam" id="PF01509"/>
    </source>
</evidence>
<evidence type="ECO:0000313" key="8">
    <source>
        <dbReference type="Proteomes" id="UP000233350"/>
    </source>
</evidence>
<dbReference type="GO" id="GO:1990481">
    <property type="term" value="P:mRNA pseudouridine synthesis"/>
    <property type="evidence" value="ECO:0007669"/>
    <property type="project" value="TreeGrafter"/>
</dbReference>
<gene>
    <name evidence="5" type="primary">truB</name>
    <name evidence="7" type="ORF">BCM31_04255</name>
</gene>
<comment type="function">
    <text evidence="5">Responsible for synthesis of pseudouridine from uracil-55 in the psi GC loop of transfer RNAs.</text>
</comment>
<dbReference type="GO" id="GO:0160148">
    <property type="term" value="F:tRNA pseudouridine(55) synthase activity"/>
    <property type="evidence" value="ECO:0007669"/>
    <property type="project" value="UniProtKB-EC"/>
</dbReference>
<dbReference type="InterPro" id="IPR020103">
    <property type="entry name" value="PsdUridine_synth_cat_dom_sf"/>
</dbReference>
<feature type="active site" description="Nucleophile" evidence="5">
    <location>
        <position position="38"/>
    </location>
</feature>
<feature type="domain" description="Pseudouridine synthase II N-terminal" evidence="6">
    <location>
        <begin position="23"/>
        <end position="174"/>
    </location>
</feature>
<keyword evidence="3 5" id="KW-0819">tRNA processing</keyword>
<dbReference type="PANTHER" id="PTHR13767:SF2">
    <property type="entry name" value="PSEUDOURIDYLATE SYNTHASE TRUB1"/>
    <property type="match status" value="1"/>
</dbReference>
<dbReference type="InterPro" id="IPR002501">
    <property type="entry name" value="PsdUridine_synth_N"/>
</dbReference>
<dbReference type="EMBL" id="MBPK01000004">
    <property type="protein sequence ID" value="PKT82427.1"/>
    <property type="molecule type" value="Genomic_DNA"/>
</dbReference>
<accession>A0A2N3PL43</accession>
<evidence type="ECO:0000256" key="1">
    <source>
        <dbReference type="ARBA" id="ARBA00000385"/>
    </source>
</evidence>
<dbReference type="Gene3D" id="3.30.2350.10">
    <property type="entry name" value="Pseudouridine synthase"/>
    <property type="match status" value="1"/>
</dbReference>
<keyword evidence="4 5" id="KW-0413">Isomerase</keyword>
<dbReference type="STRING" id="556267.HWAG_01405"/>
<evidence type="ECO:0000256" key="4">
    <source>
        <dbReference type="ARBA" id="ARBA00023235"/>
    </source>
</evidence>
<dbReference type="InterPro" id="IPR014780">
    <property type="entry name" value="tRNA_psdUridine_synth_TruB"/>
</dbReference>
<comment type="similarity">
    <text evidence="2 5">Belongs to the pseudouridine synthase TruB family. Type 1 subfamily.</text>
</comment>
<evidence type="ECO:0000313" key="7">
    <source>
        <dbReference type="EMBL" id="PKT82427.1"/>
    </source>
</evidence>
<dbReference type="RefSeq" id="WP_306820937.1">
    <property type="nucleotide sequence ID" value="NZ_CALJBS010000115.1"/>
</dbReference>
<dbReference type="HAMAP" id="MF_01080">
    <property type="entry name" value="TruB_bact"/>
    <property type="match status" value="1"/>
</dbReference>
<dbReference type="GO" id="GO:0031119">
    <property type="term" value="P:tRNA pseudouridine synthesis"/>
    <property type="evidence" value="ECO:0007669"/>
    <property type="project" value="UniProtKB-UniRule"/>
</dbReference>
<sequence length="280" mass="31777">MDRIFVAKKPLFITSNGYLSKLKRQYNVKKAGFSGILDPFACGALVVAFGQYTKLFSFLEKSPKVYKATLWLGLQSDSLDLENVRGVQETKPLEQARVKEALQEFLGEMRFTPPHFSAKKIQGKKAYQLARSGDLETLKEGLKEQVMEVFKLEFLNYSHPFVSFKASVSEGAYIRSLGALIAQKLGCIGGLSYLERISEGRLHFDNEKALDPLEILPFEKIDLRGDLKIKEIIVNGKKFNPKLLKISENTKYIVQFEDFFSIISSKNENVQYLANRIPLC</sequence>
<dbReference type="AlphaFoldDB" id="A0A2N3PL43"/>
<dbReference type="SUPFAM" id="SSF55120">
    <property type="entry name" value="Pseudouridine synthase"/>
    <property type="match status" value="1"/>
</dbReference>
<dbReference type="Proteomes" id="UP000233350">
    <property type="component" value="Unassembled WGS sequence"/>
</dbReference>
<keyword evidence="8" id="KW-1185">Reference proteome</keyword>
<dbReference type="Pfam" id="PF01509">
    <property type="entry name" value="TruB_N"/>
    <property type="match status" value="1"/>
</dbReference>
<comment type="caution">
    <text evidence="7">The sequence shown here is derived from an EMBL/GenBank/DDBJ whole genome shotgun (WGS) entry which is preliminary data.</text>
</comment>
<reference evidence="7 8" key="1">
    <citation type="submission" date="2016-07" db="EMBL/GenBank/DDBJ databases">
        <title>Detection of Helicobacter winghamensis from caecal content of red fox (Vulpes vulpes).</title>
        <authorList>
            <person name="Zanoni R.G."/>
            <person name="Florio D."/>
            <person name="Caffara M."/>
            <person name="Renzi M."/>
            <person name="Parisi A."/>
            <person name="Pasquali F."/>
            <person name="Manfreda G."/>
        </authorList>
    </citation>
    <scope>NUCLEOTIDE SEQUENCE [LARGE SCALE GENOMIC DNA]</scope>
    <source>
        <strain evidence="7 8">295_13</strain>
    </source>
</reference>
<dbReference type="GO" id="GO:0003723">
    <property type="term" value="F:RNA binding"/>
    <property type="evidence" value="ECO:0007669"/>
    <property type="project" value="InterPro"/>
</dbReference>
<name>A0A2N3PL43_9HELI</name>
<comment type="catalytic activity">
    <reaction evidence="1 5">
        <text>uridine(55) in tRNA = pseudouridine(55) in tRNA</text>
        <dbReference type="Rhea" id="RHEA:42532"/>
        <dbReference type="Rhea" id="RHEA-COMP:10101"/>
        <dbReference type="Rhea" id="RHEA-COMP:10102"/>
        <dbReference type="ChEBI" id="CHEBI:65314"/>
        <dbReference type="ChEBI" id="CHEBI:65315"/>
        <dbReference type="EC" id="5.4.99.25"/>
    </reaction>
</comment>
<protein>
    <recommendedName>
        <fullName evidence="5">tRNA pseudouridine synthase B</fullName>
        <ecNumber evidence="5">5.4.99.25</ecNumber>
    </recommendedName>
    <alternativeName>
        <fullName evidence="5">tRNA pseudouridine(55) synthase</fullName>
        <shortName evidence="5">Psi55 synthase</shortName>
    </alternativeName>
    <alternativeName>
        <fullName evidence="5">tRNA pseudouridylate synthase</fullName>
    </alternativeName>
    <alternativeName>
        <fullName evidence="5">tRNA-uridine isomerase</fullName>
    </alternativeName>
</protein>
<dbReference type="PANTHER" id="PTHR13767">
    <property type="entry name" value="TRNA-PSEUDOURIDINE SYNTHASE"/>
    <property type="match status" value="1"/>
</dbReference>
<proteinExistence type="inferred from homology"/>
<evidence type="ECO:0000256" key="5">
    <source>
        <dbReference type="HAMAP-Rule" id="MF_01080"/>
    </source>
</evidence>
<evidence type="ECO:0000256" key="3">
    <source>
        <dbReference type="ARBA" id="ARBA00022694"/>
    </source>
</evidence>
<evidence type="ECO:0000256" key="2">
    <source>
        <dbReference type="ARBA" id="ARBA00005642"/>
    </source>
</evidence>